<comment type="caution">
    <text evidence="2">The sequence shown here is derived from an EMBL/GenBank/DDBJ whole genome shotgun (WGS) entry which is preliminary data.</text>
</comment>
<dbReference type="EMBL" id="BAAALY010000015">
    <property type="protein sequence ID" value="GAA1553578.1"/>
    <property type="molecule type" value="Genomic_DNA"/>
</dbReference>
<proteinExistence type="predicted"/>
<protein>
    <submittedName>
        <fullName evidence="2">Uncharacterized protein</fullName>
    </submittedName>
</protein>
<sequence length="86" mass="9556">MGSYAKKTNRRRYEDRSFSVRAVHRDRPDLHKLAEVLIRLTLQETGHTRAEQRAAETPDTYRLATAGTPGASASAAIDQCRAGTVE</sequence>
<keyword evidence="3" id="KW-1185">Reference proteome</keyword>
<dbReference type="RefSeq" id="WP_346036655.1">
    <property type="nucleotide sequence ID" value="NZ_BAAALY010000015.1"/>
</dbReference>
<evidence type="ECO:0000256" key="1">
    <source>
        <dbReference type="SAM" id="MobiDB-lite"/>
    </source>
</evidence>
<feature type="region of interest" description="Disordered" evidence="1">
    <location>
        <begin position="46"/>
        <end position="86"/>
    </location>
</feature>
<organism evidence="2 3">
    <name type="scientific">Brevibacterium picturae</name>
    <dbReference type="NCBI Taxonomy" id="260553"/>
    <lineage>
        <taxon>Bacteria</taxon>
        <taxon>Bacillati</taxon>
        <taxon>Actinomycetota</taxon>
        <taxon>Actinomycetes</taxon>
        <taxon>Micrococcales</taxon>
        <taxon>Brevibacteriaceae</taxon>
        <taxon>Brevibacterium</taxon>
    </lineage>
</organism>
<dbReference type="Proteomes" id="UP001501791">
    <property type="component" value="Unassembled WGS sequence"/>
</dbReference>
<evidence type="ECO:0000313" key="2">
    <source>
        <dbReference type="EMBL" id="GAA1553578.1"/>
    </source>
</evidence>
<evidence type="ECO:0000313" key="3">
    <source>
        <dbReference type="Proteomes" id="UP001501791"/>
    </source>
</evidence>
<gene>
    <name evidence="2" type="ORF">GCM10009691_29940</name>
</gene>
<feature type="compositionally biased region" description="Low complexity" evidence="1">
    <location>
        <begin position="64"/>
        <end position="76"/>
    </location>
</feature>
<accession>A0ABP4N2Q5</accession>
<feature type="compositionally biased region" description="Basic and acidic residues" evidence="1">
    <location>
        <begin position="46"/>
        <end position="56"/>
    </location>
</feature>
<reference evidence="3" key="1">
    <citation type="journal article" date="2019" name="Int. J. Syst. Evol. Microbiol.">
        <title>The Global Catalogue of Microorganisms (GCM) 10K type strain sequencing project: providing services to taxonomists for standard genome sequencing and annotation.</title>
        <authorList>
            <consortium name="The Broad Institute Genomics Platform"/>
            <consortium name="The Broad Institute Genome Sequencing Center for Infectious Disease"/>
            <person name="Wu L."/>
            <person name="Ma J."/>
        </authorList>
    </citation>
    <scope>NUCLEOTIDE SEQUENCE [LARGE SCALE GENOMIC DNA]</scope>
    <source>
        <strain evidence="3">JCM 13319</strain>
    </source>
</reference>
<name>A0ABP4N2Q5_9MICO</name>